<sequence>MYHAAGILPGSQTADRQGMTMDHHDAVSRARTFRRLHQDERPLLLPTVWDALSARVFEQAGFPALATSSAAVAWSLGYRDGGELPREALLAAVARISRVLQAPLSVDLEDGFGDTPAAVGETVAAVIRAGAVGVNLEDGRYDAEGRFSLRDADEMRARLQAARAAADALEVPIFINARSDLFLHGEGPAEARFDETLARARLYLDSGADGVFPIGLTDPALLARLCGAVPAPVNAAAMPGLPGLSELAALGVARVSTAIGPALVAMQALKQTAAALHDAGDLSALRTPLGYADAQALFAPRG</sequence>
<evidence type="ECO:0000313" key="3">
    <source>
        <dbReference type="Proteomes" id="UP000001424"/>
    </source>
</evidence>
<dbReference type="CDD" id="cd00377">
    <property type="entry name" value="ICL_PEPM"/>
    <property type="match status" value="1"/>
</dbReference>
<keyword evidence="3" id="KW-1185">Reference proteome</keyword>
<name>Q7NXV8_CHRVO</name>
<dbReference type="PANTHER" id="PTHR42905:SF16">
    <property type="entry name" value="CARBOXYPHOSPHONOENOLPYRUVATE PHOSPHONOMUTASE-LIKE PROTEIN (AFU_ORTHOLOGUE AFUA_5G07230)"/>
    <property type="match status" value="1"/>
</dbReference>
<dbReference type="HOGENOM" id="CLU_027389_2_3_4"/>
<gene>
    <name evidence="2" type="ordered locus">CV_1518</name>
</gene>
<dbReference type="STRING" id="243365.CV_1518"/>
<dbReference type="eggNOG" id="COG2513">
    <property type="taxonomic scope" value="Bacteria"/>
</dbReference>
<accession>Q7NXV8</accession>
<dbReference type="EC" id="2.7.8.23" evidence="2"/>
<evidence type="ECO:0000256" key="1">
    <source>
        <dbReference type="SAM" id="MobiDB-lite"/>
    </source>
</evidence>
<reference evidence="2 3" key="1">
    <citation type="journal article" date="2003" name="Proc. Natl. Acad. Sci. U.S.A.">
        <title>The complete genome sequence of Chromobacterium violaceum reveals remarkable and exploitable bacterial adaptability.</title>
        <authorList>
            <person name="Vasconcelos A.T.R."/>
            <person name="de Almeida D.F."/>
            <person name="Almeida F.C."/>
            <person name="de Almeida L.G.P."/>
            <person name="de Almeida R."/>
            <person name="Goncalves J.A.A."/>
            <person name="Andrade E.M."/>
            <person name="Antonio R.V."/>
            <person name="Araripe J."/>
            <person name="de Araujo M.F.F."/>
            <person name="Filho S.A."/>
            <person name="Azevedo V."/>
            <person name="Batista A.J."/>
            <person name="Bataus L.A.M."/>
            <person name="Batista J.S."/>
            <person name="Belo A."/>
            <person name="vander Berg C."/>
            <person name="Blamey J."/>
            <person name="Bogo M."/>
            <person name="Bonato S."/>
            <person name="Bordignon J."/>
            <person name="Brito C.A."/>
            <person name="Brocchi M."/>
            <person name="Burity H.A."/>
            <person name="Camargo A.A."/>
            <person name="Cardoso D.D.P."/>
            <person name="Carneiro N.P."/>
            <person name="Carraro D.M."/>
            <person name="Carvalho C.M.B."/>
            <person name="Cascardo J.C.M."/>
            <person name="Cavada B.S."/>
            <person name="Chueire L.M.O."/>
            <person name="Pasa T.B.C."/>
            <person name="Duran N."/>
            <person name="Fagundes N."/>
            <person name="Falcao C.L."/>
            <person name="Fantinatti F."/>
            <person name="Farias I.P."/>
            <person name="Felipe M.S.S."/>
            <person name="Ferrari L.P."/>
            <person name="Ferro J.A."/>
            <person name="Ferro M.I.T."/>
            <person name="Franco G.R."/>
            <person name="Freitas N.S.A."/>
            <person name="Furlan L.R."/>
            <person name="Gazzinelli R.T."/>
            <person name="Gomes E.A."/>
            <person name="Goncalves P.R."/>
            <person name="Grangeiro T.B."/>
            <person name="Grattapaglia D."/>
            <person name="Grisard E.C."/>
            <person name="Guimaraes C.T."/>
            <person name="Hanna E.S."/>
            <person name="Hungria M."/>
            <person name="Jardim S.N."/>
            <person name="Laurino J."/>
            <person name="Leoi L.C.T."/>
            <person name="Fassarella L."/>
            <person name="Lima A."/>
            <person name="Loureiro M.F."/>
            <person name="Lyra M.C.P."/>
            <person name="Macedo M."/>
            <person name="Madeira H.M.F."/>
            <person name="Manfio G.P."/>
            <person name="Maranhao A.Q."/>
            <person name="Martins W.S."/>
            <person name="di Mauro S.M.Z."/>
            <person name="de Medeiros S.R.B."/>
            <person name="Meissner R.D.V."/>
            <person name="Menck C.F.M."/>
            <person name="Moreira M.A.M."/>
            <person name="Nascimento F.F."/>
            <person name="Nicolas M.F."/>
            <person name="Oliveira J.G."/>
            <person name="Oliveira S.C."/>
            <person name="Paixao R.F.C."/>
            <person name="Parente J.A."/>
            <person name="Pedrosa F.O."/>
            <person name="Pena S.J.D."/>
            <person name="Perreira J.O."/>
            <person name="Perreira M."/>
            <person name="Pinto L.S.R.C."/>
            <person name="Pinto L.S."/>
            <person name="Porto J.I.R."/>
            <person name="Potrich D.P."/>
            <person name="Neto C.E.R."/>
            <person name="Reis A.M.M."/>
            <person name="Rigo L.U."/>
            <person name="Rondinelli E."/>
            <person name="dos Santos E.B.P."/>
            <person name="Santos F.R."/>
            <person name="Schneider M.P.C."/>
            <person name="Seuanez H.N."/>
            <person name="Silva A.M.R."/>
            <person name="da Silva A.L.C."/>
            <person name="Silva D.W."/>
            <person name="Silva R."/>
            <person name="Simoes I.C."/>
            <person name="Simon D."/>
            <person name="Soares C.M.A."/>
            <person name="Soares R.B.A."/>
            <person name="Souza E.M."/>
            <person name="Souza K.R.L."/>
            <person name="Souza R.C."/>
            <person name="Steffens M.B.R."/>
            <person name="Steindel M."/>
            <person name="Teixeira S.R."/>
            <person name="Urmenyi T."/>
            <person name="Vettore A."/>
            <person name="Wassem R."/>
            <person name="Zaha A."/>
            <person name="Simpson A.J.G."/>
        </authorList>
    </citation>
    <scope>NUCLEOTIDE SEQUENCE [LARGE SCALE GENOMIC DNA]</scope>
    <source>
        <strain evidence="3">ATCC 12472 / DSM 30191 / JCM 1249 / NBRC 12614 / NCIMB 9131 / NCTC 9757</strain>
    </source>
</reference>
<dbReference type="PANTHER" id="PTHR42905">
    <property type="entry name" value="PHOSPHOENOLPYRUVATE CARBOXYLASE"/>
    <property type="match status" value="1"/>
</dbReference>
<dbReference type="Pfam" id="PF13714">
    <property type="entry name" value="PEP_mutase"/>
    <property type="match status" value="1"/>
</dbReference>
<proteinExistence type="predicted"/>
<dbReference type="InterPro" id="IPR015813">
    <property type="entry name" value="Pyrv/PenolPyrv_kinase-like_dom"/>
</dbReference>
<dbReference type="InterPro" id="IPR040442">
    <property type="entry name" value="Pyrv_kinase-like_dom_sf"/>
</dbReference>
<evidence type="ECO:0000313" key="2">
    <source>
        <dbReference type="EMBL" id="AAQ59193.1"/>
    </source>
</evidence>
<dbReference type="Gene3D" id="3.20.20.60">
    <property type="entry name" value="Phosphoenolpyruvate-binding domains"/>
    <property type="match status" value="1"/>
</dbReference>
<dbReference type="KEGG" id="cvi:CV_1518"/>
<keyword evidence="2" id="KW-0808">Transferase</keyword>
<organism evidence="2 3">
    <name type="scientific">Chromobacterium violaceum (strain ATCC 12472 / DSM 30191 / JCM 1249 / CCUG 213 / NBRC 12614 / NCIMB 9131 / NCTC 9757 / MK)</name>
    <dbReference type="NCBI Taxonomy" id="243365"/>
    <lineage>
        <taxon>Bacteria</taxon>
        <taxon>Pseudomonadati</taxon>
        <taxon>Pseudomonadota</taxon>
        <taxon>Betaproteobacteria</taxon>
        <taxon>Neisseriales</taxon>
        <taxon>Chromobacteriaceae</taxon>
        <taxon>Chromobacterium</taxon>
    </lineage>
</organism>
<feature type="region of interest" description="Disordered" evidence="1">
    <location>
        <begin position="1"/>
        <end position="22"/>
    </location>
</feature>
<dbReference type="EMBL" id="AE016825">
    <property type="protein sequence ID" value="AAQ59193.1"/>
    <property type="molecule type" value="Genomic_DNA"/>
</dbReference>
<dbReference type="AlphaFoldDB" id="Q7NXV8"/>
<dbReference type="GO" id="GO:0008807">
    <property type="term" value="F:carboxyvinyl-carboxyphosphonate phosphorylmutase activity"/>
    <property type="evidence" value="ECO:0007669"/>
    <property type="project" value="UniProtKB-EC"/>
</dbReference>
<dbReference type="SUPFAM" id="SSF51621">
    <property type="entry name" value="Phosphoenolpyruvate/pyruvate domain"/>
    <property type="match status" value="1"/>
</dbReference>
<dbReference type="Proteomes" id="UP000001424">
    <property type="component" value="Chromosome"/>
</dbReference>
<dbReference type="InterPro" id="IPR039556">
    <property type="entry name" value="ICL/PEPM"/>
</dbReference>
<protein>
    <submittedName>
        <fullName evidence="2">Probable carboxyvinyl-carboxyphosphonate phosphorylmutase</fullName>
        <ecNumber evidence="2">2.7.8.23</ecNumber>
    </submittedName>
</protein>